<reference evidence="2 3" key="1">
    <citation type="journal article" date="2004" name="Nature">
        <title>Genome evolution in yeasts.</title>
        <authorList>
            <consortium name="Genolevures"/>
            <person name="Dujon B."/>
            <person name="Sherman D."/>
            <person name="Fischer G."/>
            <person name="Durrens P."/>
            <person name="Casaregola S."/>
            <person name="Lafontaine I."/>
            <person name="de Montigny J."/>
            <person name="Marck C."/>
            <person name="Neuveglise C."/>
            <person name="Talla E."/>
            <person name="Goffard N."/>
            <person name="Frangeul L."/>
            <person name="Aigle M."/>
            <person name="Anthouard V."/>
            <person name="Babour A."/>
            <person name="Barbe V."/>
            <person name="Barnay S."/>
            <person name="Blanchin S."/>
            <person name="Beckerich J.M."/>
            <person name="Beyne E."/>
            <person name="Bleykasten C."/>
            <person name="Boisrame A."/>
            <person name="Boyer J."/>
            <person name="Cattolico L."/>
            <person name="Confanioleri F."/>
            <person name="de Daruvar A."/>
            <person name="Despons L."/>
            <person name="Fabre E."/>
            <person name="Fairhead C."/>
            <person name="Ferry-Dumazet H."/>
            <person name="Groppi A."/>
            <person name="Hantraye F."/>
            <person name="Hennequin C."/>
            <person name="Jauniaux N."/>
            <person name="Joyet P."/>
            <person name="Kachouri R."/>
            <person name="Kerrest A."/>
            <person name="Koszul R."/>
            <person name="Lemaire M."/>
            <person name="Lesur I."/>
            <person name="Ma L."/>
            <person name="Muller H."/>
            <person name="Nicaud J.M."/>
            <person name="Nikolski M."/>
            <person name="Oztas S."/>
            <person name="Ozier-Kalogeropoulos O."/>
            <person name="Pellenz S."/>
            <person name="Potier S."/>
            <person name="Richard G.F."/>
            <person name="Straub M.L."/>
            <person name="Suleau A."/>
            <person name="Swennene D."/>
            <person name="Tekaia F."/>
            <person name="Wesolowski-Louvel M."/>
            <person name="Westhof E."/>
            <person name="Wirth B."/>
            <person name="Zeniou-Meyer M."/>
            <person name="Zivanovic I."/>
            <person name="Bolotin-Fukuhara M."/>
            <person name="Thierry A."/>
            <person name="Bouchier C."/>
            <person name="Caudron B."/>
            <person name="Scarpelli C."/>
            <person name="Gaillardin C."/>
            <person name="Weissenbach J."/>
            <person name="Wincker P."/>
            <person name="Souciet J.L."/>
        </authorList>
    </citation>
    <scope>NUCLEOTIDE SEQUENCE [LARGE SCALE GENOMIC DNA]</scope>
    <source>
        <strain evidence="3">ATCC 36239 / CBS 767 / BCRC 21394 / JCM 1990 / NBRC 0083 / IGC 2968</strain>
    </source>
</reference>
<organism evidence="2 3">
    <name type="scientific">Debaryomyces hansenii (strain ATCC 36239 / CBS 767 / BCRC 21394 / JCM 1990 / NBRC 0083 / IGC 2968)</name>
    <name type="common">Yeast</name>
    <name type="synonym">Torulaspora hansenii</name>
    <dbReference type="NCBI Taxonomy" id="284592"/>
    <lineage>
        <taxon>Eukaryota</taxon>
        <taxon>Fungi</taxon>
        <taxon>Dikarya</taxon>
        <taxon>Ascomycota</taxon>
        <taxon>Saccharomycotina</taxon>
        <taxon>Pichiomycetes</taxon>
        <taxon>Debaryomycetaceae</taxon>
        <taxon>Debaryomyces</taxon>
    </lineage>
</organism>
<dbReference type="RefSeq" id="XP_456385.1">
    <property type="nucleotide sequence ID" value="XM_456385.1"/>
</dbReference>
<evidence type="ECO:0000313" key="3">
    <source>
        <dbReference type="Proteomes" id="UP000000599"/>
    </source>
</evidence>
<keyword evidence="3" id="KW-1185">Reference proteome</keyword>
<name>Q6BZI4_DEBHA</name>
<dbReference type="KEGG" id="dha:DEHA2A01056g"/>
<dbReference type="InParanoid" id="Q6BZI4"/>
<dbReference type="VEuPathDB" id="FungiDB:DEHA2A01056g"/>
<dbReference type="eggNOG" id="ENOG502RQ4B">
    <property type="taxonomic scope" value="Eukaryota"/>
</dbReference>
<feature type="domain" description="JAB1/MPN/MOV34 metalloenzyme" evidence="1">
    <location>
        <begin position="4"/>
        <end position="83"/>
    </location>
</feature>
<dbReference type="STRING" id="284592.Q6BZI4"/>
<dbReference type="PANTHER" id="PTHR10540">
    <property type="entry name" value="EUKARYOTIC TRANSLATION INITIATION FACTOR 3 SUBUNIT F-RELATED"/>
    <property type="match status" value="1"/>
</dbReference>
<evidence type="ECO:0000259" key="1">
    <source>
        <dbReference type="Pfam" id="PF01398"/>
    </source>
</evidence>
<dbReference type="Pfam" id="PF01398">
    <property type="entry name" value="JAB"/>
    <property type="match status" value="1"/>
</dbReference>
<dbReference type="GeneID" id="2899319"/>
<dbReference type="EMBL" id="CR382133">
    <property type="protein sequence ID" value="CAG84332.1"/>
    <property type="molecule type" value="Genomic_DNA"/>
</dbReference>
<protein>
    <submittedName>
        <fullName evidence="2">DEHA2A01056p</fullName>
    </submittedName>
</protein>
<dbReference type="InterPro" id="IPR000555">
    <property type="entry name" value="JAMM/MPN+_dom"/>
</dbReference>
<dbReference type="Proteomes" id="UP000000599">
    <property type="component" value="Chromosome A"/>
</dbReference>
<dbReference type="AlphaFoldDB" id="Q6BZI4"/>
<dbReference type="CDD" id="cd08057">
    <property type="entry name" value="MPN_euk_non_mb"/>
    <property type="match status" value="1"/>
</dbReference>
<proteinExistence type="predicted"/>
<gene>
    <name evidence="2" type="ordered locus">DEHA2A01056g</name>
</gene>
<dbReference type="OrthoDB" id="1378at2759"/>
<evidence type="ECO:0000313" key="2">
    <source>
        <dbReference type="EMBL" id="CAG84332.1"/>
    </source>
</evidence>
<dbReference type="OMA" id="ISTHEMP"/>
<dbReference type="HOGENOM" id="CLU_078873_0_0_1"/>
<dbReference type="GO" id="GO:0008237">
    <property type="term" value="F:metallopeptidase activity"/>
    <property type="evidence" value="ECO:0007669"/>
    <property type="project" value="InterPro"/>
</dbReference>
<sequence length="300" mass="34300">MSDIHTVQLHSIALFNLSDHITRREKSKFGVLLGTTDKATITVTTSFELLFDNDLDINTEFLKKRLDQFKAVLPQYSMVGFYQLINDRVPNSATMSVLNQLQVFQRLISTHEMPIVFTLINMGSFHNAEDYEPFKSFLSENEPIPLRTSILANETENIATSTIVNHPNYFSSEISRDVNDINNDFKLDKYNEELSVSVTQLHAKVESIIEYLQHRPSGSDLKNLEQEIKLHNLITYLSSKIVTFQRNHISADHNEQLQTTQLSLLTAQLLALDNLKSQIAKNIIRFSIHTNSQSIGPIRH</sequence>
<dbReference type="Gene3D" id="3.40.140.10">
    <property type="entry name" value="Cytidine Deaminase, domain 2"/>
    <property type="match status" value="1"/>
</dbReference>
<accession>Q6BZI4</accession>